<dbReference type="EMBL" id="RIBS01000002">
    <property type="protein sequence ID" value="RNF85368.1"/>
    <property type="molecule type" value="Genomic_DNA"/>
</dbReference>
<dbReference type="NCBIfam" id="TIGR03300">
    <property type="entry name" value="assembly_YfgL"/>
    <property type="match status" value="1"/>
</dbReference>
<dbReference type="AlphaFoldDB" id="A0A3M8SVK1"/>
<keyword evidence="2 4" id="KW-0472">Membrane</keyword>
<accession>A0A3M8SVK1</accession>
<gene>
    <name evidence="4 7" type="primary">bamB</name>
    <name evidence="7" type="ORF">EER27_06285</name>
</gene>
<dbReference type="InterPro" id="IPR011047">
    <property type="entry name" value="Quinoprotein_ADH-like_sf"/>
</dbReference>
<keyword evidence="8" id="KW-1185">Reference proteome</keyword>
<evidence type="ECO:0000313" key="7">
    <source>
        <dbReference type="EMBL" id="RNF85368.1"/>
    </source>
</evidence>
<keyword evidence="1 4" id="KW-0732">Signal</keyword>
<protein>
    <recommendedName>
        <fullName evidence="4">Outer membrane protein assembly factor BamB</fullName>
    </recommendedName>
</protein>
<dbReference type="GO" id="GO:0043165">
    <property type="term" value="P:Gram-negative-bacterium-type cell outer membrane assembly"/>
    <property type="evidence" value="ECO:0007669"/>
    <property type="project" value="UniProtKB-UniRule"/>
</dbReference>
<proteinExistence type="inferred from homology"/>
<comment type="subcellular location">
    <subcellularLocation>
        <location evidence="4">Cell outer membrane</location>
    </subcellularLocation>
</comment>
<name>A0A3M8SVK1_9GAMM</name>
<evidence type="ECO:0000256" key="1">
    <source>
        <dbReference type="ARBA" id="ARBA00022729"/>
    </source>
</evidence>
<evidence type="ECO:0000313" key="8">
    <source>
        <dbReference type="Proteomes" id="UP000267049"/>
    </source>
</evidence>
<dbReference type="InterPro" id="IPR002372">
    <property type="entry name" value="PQQ_rpt_dom"/>
</dbReference>
<keyword evidence="5" id="KW-0812">Transmembrane</keyword>
<organism evidence="7 8">
    <name type="scientific">Montanilutibacter psychrotolerans</name>
    <dbReference type="NCBI Taxonomy" id="1327343"/>
    <lineage>
        <taxon>Bacteria</taxon>
        <taxon>Pseudomonadati</taxon>
        <taxon>Pseudomonadota</taxon>
        <taxon>Gammaproteobacteria</taxon>
        <taxon>Lysobacterales</taxon>
        <taxon>Lysobacteraceae</taxon>
        <taxon>Montanilutibacter</taxon>
    </lineage>
</organism>
<evidence type="ECO:0000259" key="6">
    <source>
        <dbReference type="Pfam" id="PF13360"/>
    </source>
</evidence>
<keyword evidence="5" id="KW-1133">Transmembrane helix</keyword>
<dbReference type="PANTHER" id="PTHR34512">
    <property type="entry name" value="CELL SURFACE PROTEIN"/>
    <property type="match status" value="1"/>
</dbReference>
<evidence type="ECO:0000256" key="3">
    <source>
        <dbReference type="ARBA" id="ARBA00023237"/>
    </source>
</evidence>
<comment type="similarity">
    <text evidence="4">Belongs to the BamB family.</text>
</comment>
<dbReference type="Gene3D" id="2.130.10.10">
    <property type="entry name" value="YVTN repeat-like/Quinoprotein amine dehydrogenase"/>
    <property type="match status" value="1"/>
</dbReference>
<evidence type="ECO:0000256" key="2">
    <source>
        <dbReference type="ARBA" id="ARBA00023136"/>
    </source>
</evidence>
<feature type="transmembrane region" description="Helical" evidence="5">
    <location>
        <begin position="21"/>
        <end position="44"/>
    </location>
</feature>
<dbReference type="InterPro" id="IPR017687">
    <property type="entry name" value="BamB"/>
</dbReference>
<reference evidence="7 8" key="1">
    <citation type="submission" date="2018-11" db="EMBL/GenBank/DDBJ databases">
        <title>Lysobacter cryohumiis sp. nov., isolated from soil in the Tianshan Mountains, Xinjiang, China.</title>
        <authorList>
            <person name="Luo Y."/>
            <person name="Sheng H."/>
        </authorList>
    </citation>
    <scope>NUCLEOTIDE SEQUENCE [LARGE SCALE GENOMIC DNA]</scope>
    <source>
        <strain evidence="7 8">ZS60</strain>
    </source>
</reference>
<sequence>MKSASIDSVRSAAGASRAPRLLHVSAAVLCVFALGGCTTVKGWFGSKKDGKPNEPTELVEFAPTATISKLWSAQAGKGEDRLGARQGPAIADGRVYAAAVEGGVRAFDLQTGKPVWHYESDLLLSGGPGAGDGLVVAGGLDGHVIALDAGTGAEKWQSKVNAEIIATPVVGLGMVFVRSNDGRLTALDAASGERRWFWTRDVPLLSVRGNDAPVLGPGFVFVGNDDGTVQALAANDGRPLWEQAVAQQEGRSELDRMADIDGTPVLEDTTLFATSYKGRTLAIDAPSGRPMWSGEHGGSGRIGVGSDRLVVVDRQGGVFGLQKSSGGTLWQQAGLARRNLTGAAVQGDYAVVGDFDGYLHWLKLDNGEFAARTRASRKALRAAPVVVDGVLVAQDVDGELNAYRLGQ</sequence>
<dbReference type="GO" id="GO:0051205">
    <property type="term" value="P:protein insertion into membrane"/>
    <property type="evidence" value="ECO:0007669"/>
    <property type="project" value="UniProtKB-UniRule"/>
</dbReference>
<keyword evidence="3 4" id="KW-0998">Cell outer membrane</keyword>
<comment type="caution">
    <text evidence="7">The sequence shown here is derived from an EMBL/GenBank/DDBJ whole genome shotgun (WGS) entry which is preliminary data.</text>
</comment>
<dbReference type="Pfam" id="PF13360">
    <property type="entry name" value="PQQ_2"/>
    <property type="match status" value="1"/>
</dbReference>
<dbReference type="PANTHER" id="PTHR34512:SF30">
    <property type="entry name" value="OUTER MEMBRANE PROTEIN ASSEMBLY FACTOR BAMB"/>
    <property type="match status" value="1"/>
</dbReference>
<dbReference type="CDD" id="cd10276">
    <property type="entry name" value="BamB_YfgL"/>
    <property type="match status" value="1"/>
</dbReference>
<dbReference type="HAMAP" id="MF_00923">
    <property type="entry name" value="OM_assembly_BamB"/>
    <property type="match status" value="1"/>
</dbReference>
<dbReference type="InterPro" id="IPR018391">
    <property type="entry name" value="PQQ_b-propeller_rpt"/>
</dbReference>
<feature type="domain" description="Pyrrolo-quinoline quinone repeat" evidence="6">
    <location>
        <begin position="102"/>
        <end position="332"/>
    </location>
</feature>
<evidence type="ECO:0000256" key="5">
    <source>
        <dbReference type="SAM" id="Phobius"/>
    </source>
</evidence>
<dbReference type="OrthoDB" id="5173551at2"/>
<dbReference type="Proteomes" id="UP000267049">
    <property type="component" value="Unassembled WGS sequence"/>
</dbReference>
<dbReference type="SMART" id="SM00564">
    <property type="entry name" value="PQQ"/>
    <property type="match status" value="6"/>
</dbReference>
<evidence type="ECO:0000256" key="4">
    <source>
        <dbReference type="HAMAP-Rule" id="MF_00923"/>
    </source>
</evidence>
<dbReference type="SUPFAM" id="SSF50998">
    <property type="entry name" value="Quinoprotein alcohol dehydrogenase-like"/>
    <property type="match status" value="1"/>
</dbReference>
<comment type="function">
    <text evidence="4">Part of the outer membrane protein assembly complex, which is involved in assembly and insertion of beta-barrel proteins into the outer membrane.</text>
</comment>
<comment type="subunit">
    <text evidence="4">Part of the Bam complex.</text>
</comment>
<dbReference type="InterPro" id="IPR015943">
    <property type="entry name" value="WD40/YVTN_repeat-like_dom_sf"/>
</dbReference>
<dbReference type="GO" id="GO:0009279">
    <property type="term" value="C:cell outer membrane"/>
    <property type="evidence" value="ECO:0007669"/>
    <property type="project" value="UniProtKB-SubCell"/>
</dbReference>